<dbReference type="RefSeq" id="WP_397022639.1">
    <property type="nucleotide sequence ID" value="NZ_JBITMB010000005.1"/>
</dbReference>
<evidence type="ECO:0000313" key="2">
    <source>
        <dbReference type="EMBL" id="MFI7442691.1"/>
    </source>
</evidence>
<comment type="caution">
    <text evidence="2">The sequence shown here is derived from an EMBL/GenBank/DDBJ whole genome shotgun (WGS) entry which is preliminary data.</text>
</comment>
<dbReference type="SMART" id="SM00460">
    <property type="entry name" value="TGc"/>
    <property type="match status" value="1"/>
</dbReference>
<dbReference type="SUPFAM" id="SSF54001">
    <property type="entry name" value="Cysteine proteinases"/>
    <property type="match status" value="1"/>
</dbReference>
<dbReference type="InterPro" id="IPR002931">
    <property type="entry name" value="Transglutaminase-like"/>
</dbReference>
<organism evidence="2 3">
    <name type="scientific">Nonomuraea indica</name>
    <dbReference type="NCBI Taxonomy" id="1581193"/>
    <lineage>
        <taxon>Bacteria</taxon>
        <taxon>Bacillati</taxon>
        <taxon>Actinomycetota</taxon>
        <taxon>Actinomycetes</taxon>
        <taxon>Streptosporangiales</taxon>
        <taxon>Streptosporangiaceae</taxon>
        <taxon>Nonomuraea</taxon>
    </lineage>
</organism>
<gene>
    <name evidence="2" type="ORF">ACIBP5_22205</name>
</gene>
<accession>A0ABW8A9M6</accession>
<dbReference type="InterPro" id="IPR038765">
    <property type="entry name" value="Papain-like_cys_pep_sf"/>
</dbReference>
<proteinExistence type="predicted"/>
<evidence type="ECO:0000259" key="1">
    <source>
        <dbReference type="SMART" id="SM00460"/>
    </source>
</evidence>
<dbReference type="EMBL" id="JBITMB010000005">
    <property type="protein sequence ID" value="MFI7442691.1"/>
    <property type="molecule type" value="Genomic_DNA"/>
</dbReference>
<name>A0ABW8A9M6_9ACTN</name>
<dbReference type="Proteomes" id="UP001612928">
    <property type="component" value="Unassembled WGS sequence"/>
</dbReference>
<evidence type="ECO:0000313" key="3">
    <source>
        <dbReference type="Proteomes" id="UP001612928"/>
    </source>
</evidence>
<reference evidence="2 3" key="1">
    <citation type="submission" date="2024-10" db="EMBL/GenBank/DDBJ databases">
        <title>The Natural Products Discovery Center: Release of the First 8490 Sequenced Strains for Exploring Actinobacteria Biosynthetic Diversity.</title>
        <authorList>
            <person name="Kalkreuter E."/>
            <person name="Kautsar S.A."/>
            <person name="Yang D."/>
            <person name="Bader C.D."/>
            <person name="Teijaro C.N."/>
            <person name="Fluegel L."/>
            <person name="Davis C.M."/>
            <person name="Simpson J.R."/>
            <person name="Lauterbach L."/>
            <person name="Steele A.D."/>
            <person name="Gui C."/>
            <person name="Meng S."/>
            <person name="Li G."/>
            <person name="Viehrig K."/>
            <person name="Ye F."/>
            <person name="Su P."/>
            <person name="Kiefer A.F."/>
            <person name="Nichols A."/>
            <person name="Cepeda A.J."/>
            <person name="Yan W."/>
            <person name="Fan B."/>
            <person name="Jiang Y."/>
            <person name="Adhikari A."/>
            <person name="Zheng C.-J."/>
            <person name="Schuster L."/>
            <person name="Cowan T.M."/>
            <person name="Smanski M.J."/>
            <person name="Chevrette M.G."/>
            <person name="De Carvalho L.P.S."/>
            <person name="Shen B."/>
        </authorList>
    </citation>
    <scope>NUCLEOTIDE SEQUENCE [LARGE SCALE GENOMIC DNA]</scope>
    <source>
        <strain evidence="2 3">NPDC049503</strain>
    </source>
</reference>
<protein>
    <recommendedName>
        <fullName evidence="1">Transglutaminase-like domain-containing protein</fullName>
    </recommendedName>
</protein>
<sequence length="300" mass="32318">MRGTALQSPVPDDTLRALRLVPDVARGFDVPWDSAERDYGLGPDVLRAMLAEGLGRPSGFDHFDLLNVALDLGARSLWTFGPASWAKGLRAPAGTVVRAEIEFVPECAHEPGEDGECDFRVRLPTGWAACPGGSAVARFELPASWPPPQPAAAELLEEFGQVRFVRLPMTVGLDPDFTGRTGIADCTGGSLRLVREGRRRGLTVRLAQGVILSPPFSVLHYWAEIETDGVWVPYDPLIVGAMLRWGLLDPAGWDVRRSTGAILARISGEMGPVGLDAGRPAGVSFATAVTTRPDREDERS</sequence>
<keyword evidence="3" id="KW-1185">Reference proteome</keyword>
<feature type="domain" description="Transglutaminase-like" evidence="1">
    <location>
        <begin position="178"/>
        <end position="238"/>
    </location>
</feature>